<evidence type="ECO:0000256" key="3">
    <source>
        <dbReference type="ARBA" id="ARBA00023027"/>
    </source>
</evidence>
<feature type="domain" description="Aldehyde dehydrogenase" evidence="8">
    <location>
        <begin position="12"/>
        <end position="461"/>
    </location>
</feature>
<proteinExistence type="inferred from homology"/>
<dbReference type="InterPro" id="IPR016160">
    <property type="entry name" value="Ald_DH_CS_CYS"/>
</dbReference>
<comment type="caution">
    <text evidence="9">The sequence shown here is derived from an EMBL/GenBank/DDBJ whole genome shotgun (WGS) entry which is preliminary data.</text>
</comment>
<dbReference type="GO" id="GO:0043824">
    <property type="term" value="F:succinylglutamate-semialdehyde dehydrogenase activity"/>
    <property type="evidence" value="ECO:0007669"/>
    <property type="project" value="UniProtKB-EC"/>
</dbReference>
<organism evidence="9 10">
    <name type="scientific">Acinetobacter dispersus</name>
    <dbReference type="NCBI Taxonomy" id="70348"/>
    <lineage>
        <taxon>Bacteria</taxon>
        <taxon>Pseudomonadati</taxon>
        <taxon>Pseudomonadota</taxon>
        <taxon>Gammaproteobacteria</taxon>
        <taxon>Moraxellales</taxon>
        <taxon>Moraxellaceae</taxon>
        <taxon>Acinetobacter</taxon>
    </lineage>
</organism>
<feature type="active site" evidence="6">
    <location>
        <position position="280"/>
    </location>
</feature>
<evidence type="ECO:0000256" key="6">
    <source>
        <dbReference type="HAMAP-Rule" id="MF_01174"/>
    </source>
</evidence>
<dbReference type="HAMAP" id="MF_01174">
    <property type="entry name" value="Aldedh_AstD"/>
    <property type="match status" value="1"/>
</dbReference>
<keyword evidence="2 6" id="KW-0560">Oxidoreductase</keyword>
<dbReference type="PROSITE" id="PS00687">
    <property type="entry name" value="ALDEHYDE_DEHYDR_GLU"/>
    <property type="match status" value="1"/>
</dbReference>
<dbReference type="HOGENOM" id="CLU_005391_1_0_6"/>
<comment type="catalytic activity">
    <reaction evidence="6">
        <text>N-succinyl-L-glutamate 5-semialdehyde + NAD(+) + H2O = N-succinyl-L-glutamate + NADH + 2 H(+)</text>
        <dbReference type="Rhea" id="RHEA:10812"/>
        <dbReference type="ChEBI" id="CHEBI:15377"/>
        <dbReference type="ChEBI" id="CHEBI:15378"/>
        <dbReference type="ChEBI" id="CHEBI:57540"/>
        <dbReference type="ChEBI" id="CHEBI:57945"/>
        <dbReference type="ChEBI" id="CHEBI:58520"/>
        <dbReference type="ChEBI" id="CHEBI:58763"/>
        <dbReference type="EC" id="1.2.1.71"/>
    </reaction>
</comment>
<dbReference type="SUPFAM" id="SSF53720">
    <property type="entry name" value="ALDH-like"/>
    <property type="match status" value="1"/>
</dbReference>
<comment type="pathway">
    <text evidence="4 6">Amino-acid degradation; L-arginine degradation via AST pathway; L-glutamate and succinate from L-arginine: step 4/5.</text>
</comment>
<dbReference type="eggNOG" id="COG1012">
    <property type="taxonomic scope" value="Bacteria"/>
</dbReference>
<dbReference type="AlphaFoldDB" id="N9L9C4"/>
<evidence type="ECO:0000256" key="4">
    <source>
        <dbReference type="ARBA" id="ARBA00060531"/>
    </source>
</evidence>
<gene>
    <name evidence="6" type="primary">astD</name>
    <name evidence="9" type="ORF">F904_02841</name>
</gene>
<evidence type="ECO:0000256" key="5">
    <source>
        <dbReference type="ARBA" id="ARBA00061706"/>
    </source>
</evidence>
<feature type="active site" evidence="6 7">
    <location>
        <position position="246"/>
    </location>
</feature>
<sequence length="489" mass="52130">MSQGALLIDGAWVQGQGTAFEKTNPVSNQQIWAGHEASSADVAQACDAARQAFPAWARLPLEQRIATIERFAGLLEQNKTQLAEVISQETSKPLWETLTEVQSMIGKVAISIRAYHQRTGFSETEMPDGVASLRHRPHGVLAVFGPYNFPGHLPNGHIVPALIAGNTVVFKPSELTPWTAEETAKLWQQAGLPNGVLNIVQGGRSTGEALAAAEQIDGLLFTGSANTGYHLHKQMAGAPEKILALEMGGNNALIIDEASDIDAVVNLAIQSAFVSAGQRCTCARRIIVKQGANGDAFIQRFVEVAKNLVVGAWNAEPQPFMGGVISAHAAQQMLAAQSKLIALGAKLLLEMTRPQEDSSLLTAGILDVTQVNDIPDDEYFGPLTTIYRYNSFDEALNIANNTRFGLAVGLVSPERDLFDRVLIEARAGIVNWNKPLTGASSAAPFGGVGASGNHRASAFYAADYSAWPMASLESDSVTLPSKLSPGIVL</sequence>
<evidence type="ECO:0000256" key="1">
    <source>
        <dbReference type="ARBA" id="ARBA00022503"/>
    </source>
</evidence>
<dbReference type="OrthoDB" id="9812625at2"/>
<dbReference type="InterPro" id="IPR016162">
    <property type="entry name" value="Ald_DH_N"/>
</dbReference>
<dbReference type="UniPathway" id="UPA00185">
    <property type="reaction ID" value="UER00282"/>
</dbReference>
<dbReference type="PANTHER" id="PTHR11699">
    <property type="entry name" value="ALDEHYDE DEHYDROGENASE-RELATED"/>
    <property type="match status" value="1"/>
</dbReference>
<dbReference type="EMBL" id="APRL01000013">
    <property type="protein sequence ID" value="ENW92898.1"/>
    <property type="molecule type" value="Genomic_DNA"/>
</dbReference>
<dbReference type="InterPro" id="IPR016163">
    <property type="entry name" value="Ald_DH_C"/>
</dbReference>
<dbReference type="PROSITE" id="PS00070">
    <property type="entry name" value="ALDEHYDE_DEHYDR_CYS"/>
    <property type="match status" value="1"/>
</dbReference>
<dbReference type="InterPro" id="IPR017649">
    <property type="entry name" value="SuccinylGlu_semiald_DH_AstD"/>
</dbReference>
<dbReference type="CDD" id="cd07095">
    <property type="entry name" value="ALDH_SGSD_AstD"/>
    <property type="match status" value="1"/>
</dbReference>
<dbReference type="NCBIfam" id="NF006992">
    <property type="entry name" value="PRK09457.1"/>
    <property type="match status" value="1"/>
</dbReference>
<dbReference type="InterPro" id="IPR016161">
    <property type="entry name" value="Ald_DH/histidinol_DH"/>
</dbReference>
<dbReference type="Proteomes" id="UP000013261">
    <property type="component" value="Unassembled WGS sequence"/>
</dbReference>
<dbReference type="Gene3D" id="3.40.605.10">
    <property type="entry name" value="Aldehyde Dehydrogenase, Chain A, domain 1"/>
    <property type="match status" value="1"/>
</dbReference>
<evidence type="ECO:0000256" key="2">
    <source>
        <dbReference type="ARBA" id="ARBA00023002"/>
    </source>
</evidence>
<comment type="function">
    <text evidence="6">Catalyzes the NAD-dependent reduction of succinylglutamate semialdehyde into succinylglutamate.</text>
</comment>
<feature type="binding site" evidence="6">
    <location>
        <begin position="223"/>
        <end position="228"/>
    </location>
    <ligand>
        <name>NAD(+)</name>
        <dbReference type="ChEBI" id="CHEBI:57540"/>
    </ligand>
</feature>
<name>N9L9C4_9GAMM</name>
<comment type="similarity">
    <text evidence="5 6">Belongs to the aldehyde dehydrogenase family. AstD subfamily.</text>
</comment>
<dbReference type="Gene3D" id="3.40.309.10">
    <property type="entry name" value="Aldehyde Dehydrogenase, Chain A, domain 2"/>
    <property type="match status" value="1"/>
</dbReference>
<dbReference type="FunFam" id="3.40.309.10:FF:000013">
    <property type="entry name" value="N-succinylglutamate 5-semialdehyde dehydrogenase"/>
    <property type="match status" value="1"/>
</dbReference>
<dbReference type="InterPro" id="IPR029510">
    <property type="entry name" value="Ald_DH_CS_GLU"/>
</dbReference>
<evidence type="ECO:0000256" key="7">
    <source>
        <dbReference type="PROSITE-ProRule" id="PRU10007"/>
    </source>
</evidence>
<dbReference type="PATRIC" id="fig|1217703.3.peg.2759"/>
<keyword evidence="10" id="KW-1185">Reference proteome</keyword>
<accession>N9L9C4</accession>
<keyword evidence="1 6" id="KW-0056">Arginine metabolism</keyword>
<keyword evidence="3 6" id="KW-0520">NAD</keyword>
<dbReference type="Pfam" id="PF00171">
    <property type="entry name" value="Aldedh"/>
    <property type="match status" value="1"/>
</dbReference>
<evidence type="ECO:0000313" key="10">
    <source>
        <dbReference type="Proteomes" id="UP000013261"/>
    </source>
</evidence>
<dbReference type="FunFam" id="3.40.605.10:FF:000010">
    <property type="entry name" value="N-succinylglutamate 5-semialdehyde dehydrogenase"/>
    <property type="match status" value="1"/>
</dbReference>
<dbReference type="GO" id="GO:0019545">
    <property type="term" value="P:L-arginine catabolic process to succinate"/>
    <property type="evidence" value="ECO:0007669"/>
    <property type="project" value="UniProtKB-UniRule"/>
</dbReference>
<dbReference type="EC" id="1.2.1.71" evidence="6"/>
<evidence type="ECO:0000259" key="8">
    <source>
        <dbReference type="Pfam" id="PF00171"/>
    </source>
</evidence>
<dbReference type="RefSeq" id="WP_005190449.1">
    <property type="nucleotide sequence ID" value="NZ_KB850050.1"/>
</dbReference>
<evidence type="ECO:0000313" key="9">
    <source>
        <dbReference type="EMBL" id="ENW92898.1"/>
    </source>
</evidence>
<reference evidence="9 10" key="1">
    <citation type="submission" date="2013-02" db="EMBL/GenBank/DDBJ databases">
        <title>The Genome Sequence of Acinetobacter sp. ANC 4105.</title>
        <authorList>
            <consortium name="The Broad Institute Genome Sequencing Platform"/>
            <consortium name="The Broad Institute Genome Sequencing Center for Infectious Disease"/>
            <person name="Cerqueira G."/>
            <person name="Feldgarden M."/>
            <person name="Courvalin P."/>
            <person name="Perichon B."/>
            <person name="Grillot-Courvalin C."/>
            <person name="Clermont D."/>
            <person name="Rocha E."/>
            <person name="Yoon E.-J."/>
            <person name="Nemec A."/>
            <person name="Walker B."/>
            <person name="Young S.K."/>
            <person name="Zeng Q."/>
            <person name="Gargeya S."/>
            <person name="Fitzgerald M."/>
            <person name="Haas B."/>
            <person name="Abouelleil A."/>
            <person name="Alvarado L."/>
            <person name="Arachchi H.M."/>
            <person name="Berlin A.M."/>
            <person name="Chapman S.B."/>
            <person name="Dewar J."/>
            <person name="Goldberg J."/>
            <person name="Griggs A."/>
            <person name="Gujja S."/>
            <person name="Hansen M."/>
            <person name="Howarth C."/>
            <person name="Imamovic A."/>
            <person name="Larimer J."/>
            <person name="McCowan C."/>
            <person name="Murphy C."/>
            <person name="Neiman D."/>
            <person name="Pearson M."/>
            <person name="Priest M."/>
            <person name="Roberts A."/>
            <person name="Saif S."/>
            <person name="Shea T."/>
            <person name="Sisk P."/>
            <person name="Sykes S."/>
            <person name="Wortman J."/>
            <person name="Nusbaum C."/>
            <person name="Birren B."/>
        </authorList>
    </citation>
    <scope>NUCLEOTIDE SEQUENCE [LARGE SCALE GENOMIC DNA]</scope>
    <source>
        <strain evidence="9 10">ANC 4105</strain>
    </source>
</reference>
<dbReference type="InterPro" id="IPR015590">
    <property type="entry name" value="Aldehyde_DH_dom"/>
</dbReference>
<protein>
    <recommendedName>
        <fullName evidence="6">N-succinylglutamate 5-semialdehyde dehydrogenase</fullName>
        <ecNumber evidence="6">1.2.1.71</ecNumber>
    </recommendedName>
    <alternativeName>
        <fullName evidence="6">Succinylglutamic semialdehyde dehydrogenase</fullName>
        <shortName evidence="6">SGSD</shortName>
    </alternativeName>
</protein>
<dbReference type="GO" id="GO:0019544">
    <property type="term" value="P:L-arginine catabolic process to L-glutamate"/>
    <property type="evidence" value="ECO:0007669"/>
    <property type="project" value="UniProtKB-UniRule"/>
</dbReference>
<dbReference type="NCBIfam" id="TIGR03240">
    <property type="entry name" value="arg_catab_astD"/>
    <property type="match status" value="1"/>
</dbReference>